<keyword evidence="3" id="KW-1185">Reference proteome</keyword>
<dbReference type="Proteomes" id="UP000265520">
    <property type="component" value="Unassembled WGS sequence"/>
</dbReference>
<comment type="caution">
    <text evidence="2">The sequence shown here is derived from an EMBL/GenBank/DDBJ whole genome shotgun (WGS) entry which is preliminary data.</text>
</comment>
<sequence length="63" mass="7023">LSRKLLQEYKSSIADPNSLPQNTAPSNRSNNIGWSPEDGSYVGAASYDGGKRFRRKKRCNYGD</sequence>
<feature type="region of interest" description="Disordered" evidence="1">
    <location>
        <begin position="11"/>
        <end position="39"/>
    </location>
</feature>
<gene>
    <name evidence="2" type="ORF">A2U01_0014523</name>
</gene>
<organism evidence="2 3">
    <name type="scientific">Trifolium medium</name>
    <dbReference type="NCBI Taxonomy" id="97028"/>
    <lineage>
        <taxon>Eukaryota</taxon>
        <taxon>Viridiplantae</taxon>
        <taxon>Streptophyta</taxon>
        <taxon>Embryophyta</taxon>
        <taxon>Tracheophyta</taxon>
        <taxon>Spermatophyta</taxon>
        <taxon>Magnoliopsida</taxon>
        <taxon>eudicotyledons</taxon>
        <taxon>Gunneridae</taxon>
        <taxon>Pentapetalae</taxon>
        <taxon>rosids</taxon>
        <taxon>fabids</taxon>
        <taxon>Fabales</taxon>
        <taxon>Fabaceae</taxon>
        <taxon>Papilionoideae</taxon>
        <taxon>50 kb inversion clade</taxon>
        <taxon>NPAAA clade</taxon>
        <taxon>Hologalegina</taxon>
        <taxon>IRL clade</taxon>
        <taxon>Trifolieae</taxon>
        <taxon>Trifolium</taxon>
    </lineage>
</organism>
<accession>A0A392N1H1</accession>
<feature type="compositionally biased region" description="Polar residues" evidence="1">
    <location>
        <begin position="14"/>
        <end position="33"/>
    </location>
</feature>
<evidence type="ECO:0000313" key="2">
    <source>
        <dbReference type="EMBL" id="MCH93571.1"/>
    </source>
</evidence>
<protein>
    <submittedName>
        <fullName evidence="2">Uncharacterized protein</fullName>
    </submittedName>
</protein>
<name>A0A392N1H1_9FABA</name>
<reference evidence="2 3" key="1">
    <citation type="journal article" date="2018" name="Front. Plant Sci.">
        <title>Red Clover (Trifolium pratense) and Zigzag Clover (T. medium) - A Picture of Genomic Similarities and Differences.</title>
        <authorList>
            <person name="Dluhosova J."/>
            <person name="Istvanek J."/>
            <person name="Nedelnik J."/>
            <person name="Repkova J."/>
        </authorList>
    </citation>
    <scope>NUCLEOTIDE SEQUENCE [LARGE SCALE GENOMIC DNA]</scope>
    <source>
        <strain evidence="3">cv. 10/8</strain>
        <tissue evidence="2">Leaf</tissue>
    </source>
</reference>
<dbReference type="EMBL" id="LXQA010025253">
    <property type="protein sequence ID" value="MCH93571.1"/>
    <property type="molecule type" value="Genomic_DNA"/>
</dbReference>
<feature type="non-terminal residue" evidence="2">
    <location>
        <position position="1"/>
    </location>
</feature>
<dbReference type="AlphaFoldDB" id="A0A392N1H1"/>
<proteinExistence type="predicted"/>
<evidence type="ECO:0000256" key="1">
    <source>
        <dbReference type="SAM" id="MobiDB-lite"/>
    </source>
</evidence>
<evidence type="ECO:0000313" key="3">
    <source>
        <dbReference type="Proteomes" id="UP000265520"/>
    </source>
</evidence>